<accession>A0A512DM48</accession>
<feature type="binding site" evidence="13">
    <location>
        <position position="158"/>
    </location>
    <ligand>
        <name>(R)-pantoate</name>
        <dbReference type="ChEBI" id="CHEBI:15980"/>
    </ligand>
</feature>
<evidence type="ECO:0000256" key="9">
    <source>
        <dbReference type="ARBA" id="ARBA00022741"/>
    </source>
</evidence>
<comment type="subcellular location">
    <subcellularLocation>
        <location evidence="1 13">Cytoplasm</location>
    </subcellularLocation>
</comment>
<dbReference type="CDD" id="cd00560">
    <property type="entry name" value="PanC"/>
    <property type="match status" value="1"/>
</dbReference>
<comment type="catalytic activity">
    <reaction evidence="11 13">
        <text>(R)-pantoate + beta-alanine + ATP = (R)-pantothenate + AMP + diphosphate + H(+)</text>
        <dbReference type="Rhea" id="RHEA:10912"/>
        <dbReference type="ChEBI" id="CHEBI:15378"/>
        <dbReference type="ChEBI" id="CHEBI:15980"/>
        <dbReference type="ChEBI" id="CHEBI:29032"/>
        <dbReference type="ChEBI" id="CHEBI:30616"/>
        <dbReference type="ChEBI" id="CHEBI:33019"/>
        <dbReference type="ChEBI" id="CHEBI:57966"/>
        <dbReference type="ChEBI" id="CHEBI:456215"/>
        <dbReference type="EC" id="6.3.2.1"/>
    </reaction>
</comment>
<protein>
    <recommendedName>
        <fullName evidence="5 13">Pantothenate synthetase</fullName>
        <shortName evidence="13">PS</shortName>
        <ecNumber evidence="4 13">6.3.2.1</ecNumber>
    </recommendedName>
    <alternativeName>
        <fullName evidence="13">Pantoate--beta-alanine ligase</fullName>
    </alternativeName>
    <alternativeName>
        <fullName evidence="13">Pantoate-activating enzyme</fullName>
    </alternativeName>
</protein>
<sequence>MPENLSVVRTVADLRARVARWRAAGDKVGLVPTMGALHEGHLSLVEAARRQGANHVVVSVFVNPTQFGPNEDFSKYPRQEAADAAKLATVGADLLYAPEVGEIYPDGFSTTVHVAGLTDGLCGPLRPGHFDGVATVVSKLLLQCLPDVAVFGQKDYQQLQVIRRMVRDLNVPVLIEGAETVRDETGLALSSRNAYLTPEQLAVARQLNRVLFAMAARIAEAPERCLTEIEWGLEELRVAGFDRIDYLAVCDAASLKPLDVADRPARVLAAAFVGRTRLIDNVAV</sequence>
<comment type="miscellaneous">
    <text evidence="13">The reaction proceeds by a bi uni uni bi ping pong mechanism.</text>
</comment>
<dbReference type="HAMAP" id="MF_00158">
    <property type="entry name" value="PanC"/>
    <property type="match status" value="1"/>
</dbReference>
<evidence type="ECO:0000256" key="8">
    <source>
        <dbReference type="ARBA" id="ARBA00022655"/>
    </source>
</evidence>
<name>A0A512DM48_9PROT</name>
<keyword evidence="10 13" id="KW-0067">ATP-binding</keyword>
<dbReference type="GO" id="GO:0005829">
    <property type="term" value="C:cytosol"/>
    <property type="evidence" value="ECO:0007669"/>
    <property type="project" value="TreeGrafter"/>
</dbReference>
<dbReference type="SUPFAM" id="SSF52374">
    <property type="entry name" value="Nucleotidylyl transferase"/>
    <property type="match status" value="1"/>
</dbReference>
<dbReference type="Pfam" id="PF02569">
    <property type="entry name" value="Pantoate_ligase"/>
    <property type="match status" value="1"/>
</dbReference>
<comment type="subunit">
    <text evidence="13">Homodimer.</text>
</comment>
<evidence type="ECO:0000256" key="6">
    <source>
        <dbReference type="ARBA" id="ARBA00022490"/>
    </source>
</evidence>
<dbReference type="AlphaFoldDB" id="A0A512DM48"/>
<keyword evidence="8 13" id="KW-0566">Pantothenate biosynthesis</keyword>
<evidence type="ECO:0000313" key="14">
    <source>
        <dbReference type="EMBL" id="GEO37543.1"/>
    </source>
</evidence>
<feature type="binding site" evidence="13">
    <location>
        <position position="66"/>
    </location>
    <ligand>
        <name>(R)-pantoate</name>
        <dbReference type="ChEBI" id="CHEBI:15980"/>
    </ligand>
</feature>
<feature type="binding site" evidence="13">
    <location>
        <begin position="189"/>
        <end position="192"/>
    </location>
    <ligand>
        <name>ATP</name>
        <dbReference type="ChEBI" id="CHEBI:30616"/>
    </ligand>
</feature>
<dbReference type="GO" id="GO:0005524">
    <property type="term" value="F:ATP binding"/>
    <property type="evidence" value="ECO:0007669"/>
    <property type="project" value="UniProtKB-KW"/>
</dbReference>
<organism evidence="14 15">
    <name type="scientific">Skermanella aerolata</name>
    <dbReference type="NCBI Taxonomy" id="393310"/>
    <lineage>
        <taxon>Bacteria</taxon>
        <taxon>Pseudomonadati</taxon>
        <taxon>Pseudomonadota</taxon>
        <taxon>Alphaproteobacteria</taxon>
        <taxon>Rhodospirillales</taxon>
        <taxon>Azospirillaceae</taxon>
        <taxon>Skermanella</taxon>
    </lineage>
</organism>
<dbReference type="EC" id="6.3.2.1" evidence="4 13"/>
<evidence type="ECO:0000256" key="3">
    <source>
        <dbReference type="ARBA" id="ARBA00009256"/>
    </source>
</evidence>
<dbReference type="GO" id="GO:0015940">
    <property type="term" value="P:pantothenate biosynthetic process"/>
    <property type="evidence" value="ECO:0007669"/>
    <property type="project" value="UniProtKB-UniRule"/>
</dbReference>
<evidence type="ECO:0000256" key="10">
    <source>
        <dbReference type="ARBA" id="ARBA00022840"/>
    </source>
</evidence>
<dbReference type="EMBL" id="BJYZ01000006">
    <property type="protein sequence ID" value="GEO37543.1"/>
    <property type="molecule type" value="Genomic_DNA"/>
</dbReference>
<dbReference type="FunFam" id="3.40.50.620:FF:000114">
    <property type="entry name" value="Pantothenate synthetase"/>
    <property type="match status" value="1"/>
</dbReference>
<feature type="active site" description="Proton donor" evidence="13">
    <location>
        <position position="41"/>
    </location>
</feature>
<keyword evidence="9 13" id="KW-0547">Nucleotide-binding</keyword>
<evidence type="ECO:0000256" key="13">
    <source>
        <dbReference type="HAMAP-Rule" id="MF_00158"/>
    </source>
</evidence>
<comment type="caution">
    <text evidence="14">The sequence shown here is derived from an EMBL/GenBank/DDBJ whole genome shotgun (WGS) entry which is preliminary data.</text>
</comment>
<dbReference type="OrthoDB" id="9773087at2"/>
<evidence type="ECO:0000256" key="4">
    <source>
        <dbReference type="ARBA" id="ARBA00012219"/>
    </source>
</evidence>
<comment type="similarity">
    <text evidence="3 13">Belongs to the pantothenate synthetase family.</text>
</comment>
<feature type="binding site" evidence="13">
    <location>
        <begin position="34"/>
        <end position="41"/>
    </location>
    <ligand>
        <name>ATP</name>
        <dbReference type="ChEBI" id="CHEBI:30616"/>
    </ligand>
</feature>
<dbReference type="PANTHER" id="PTHR21299">
    <property type="entry name" value="CYTIDYLATE KINASE/PANTOATE-BETA-ALANINE LIGASE"/>
    <property type="match status" value="1"/>
</dbReference>
<dbReference type="InterPro" id="IPR014729">
    <property type="entry name" value="Rossmann-like_a/b/a_fold"/>
</dbReference>
<dbReference type="InterPro" id="IPR003721">
    <property type="entry name" value="Pantoate_ligase"/>
</dbReference>
<dbReference type="GO" id="GO:0004592">
    <property type="term" value="F:pantoate-beta-alanine ligase activity"/>
    <property type="evidence" value="ECO:0007669"/>
    <property type="project" value="UniProtKB-UniRule"/>
</dbReference>
<evidence type="ECO:0000256" key="1">
    <source>
        <dbReference type="ARBA" id="ARBA00004496"/>
    </source>
</evidence>
<keyword evidence="15" id="KW-1185">Reference proteome</keyword>
<reference evidence="14 15" key="1">
    <citation type="submission" date="2019-07" db="EMBL/GenBank/DDBJ databases">
        <title>Whole genome shotgun sequence of Skermanella aerolata NBRC 106429.</title>
        <authorList>
            <person name="Hosoyama A."/>
            <person name="Uohara A."/>
            <person name="Ohji S."/>
            <person name="Ichikawa N."/>
        </authorList>
    </citation>
    <scope>NUCLEOTIDE SEQUENCE [LARGE SCALE GENOMIC DNA]</scope>
    <source>
        <strain evidence="14 15">NBRC 106429</strain>
    </source>
</reference>
<dbReference type="Gene3D" id="3.30.1300.10">
    <property type="entry name" value="Pantoate-beta-alanine ligase, C-terminal domain"/>
    <property type="match status" value="1"/>
</dbReference>
<dbReference type="PANTHER" id="PTHR21299:SF1">
    <property type="entry name" value="PANTOATE--BETA-ALANINE LIGASE"/>
    <property type="match status" value="1"/>
</dbReference>
<evidence type="ECO:0000256" key="2">
    <source>
        <dbReference type="ARBA" id="ARBA00004990"/>
    </source>
</evidence>
<feature type="binding site" evidence="13">
    <location>
        <position position="66"/>
    </location>
    <ligand>
        <name>beta-alanine</name>
        <dbReference type="ChEBI" id="CHEBI:57966"/>
    </ligand>
</feature>
<dbReference type="InterPro" id="IPR042176">
    <property type="entry name" value="Pantoate_ligase_C"/>
</dbReference>
<comment type="function">
    <text evidence="12 13">Catalyzes the condensation of pantoate with beta-alanine in an ATP-dependent reaction via a pantoyl-adenylate intermediate.</text>
</comment>
<evidence type="ECO:0000256" key="11">
    <source>
        <dbReference type="ARBA" id="ARBA00048258"/>
    </source>
</evidence>
<feature type="binding site" evidence="13">
    <location>
        <begin position="152"/>
        <end position="155"/>
    </location>
    <ligand>
        <name>ATP</name>
        <dbReference type="ChEBI" id="CHEBI:30616"/>
    </ligand>
</feature>
<keyword evidence="7 13" id="KW-0436">Ligase</keyword>
<keyword evidence="6 13" id="KW-0963">Cytoplasm</keyword>
<feature type="binding site" evidence="13">
    <location>
        <position position="181"/>
    </location>
    <ligand>
        <name>ATP</name>
        <dbReference type="ChEBI" id="CHEBI:30616"/>
    </ligand>
</feature>
<dbReference type="Gene3D" id="3.40.50.620">
    <property type="entry name" value="HUPs"/>
    <property type="match status" value="1"/>
</dbReference>
<comment type="pathway">
    <text evidence="2 13">Cofactor biosynthesis; (R)-pantothenate biosynthesis; (R)-pantothenate from (R)-pantoate and beta-alanine: step 1/1.</text>
</comment>
<dbReference type="UniPathway" id="UPA00028">
    <property type="reaction ID" value="UER00005"/>
</dbReference>
<dbReference type="Proteomes" id="UP000321523">
    <property type="component" value="Unassembled WGS sequence"/>
</dbReference>
<dbReference type="NCBIfam" id="TIGR00125">
    <property type="entry name" value="cyt_tran_rel"/>
    <property type="match status" value="1"/>
</dbReference>
<evidence type="ECO:0000256" key="7">
    <source>
        <dbReference type="ARBA" id="ARBA00022598"/>
    </source>
</evidence>
<evidence type="ECO:0000313" key="15">
    <source>
        <dbReference type="Proteomes" id="UP000321523"/>
    </source>
</evidence>
<proteinExistence type="inferred from homology"/>
<evidence type="ECO:0000256" key="5">
    <source>
        <dbReference type="ARBA" id="ARBA00014155"/>
    </source>
</evidence>
<dbReference type="NCBIfam" id="TIGR00018">
    <property type="entry name" value="panC"/>
    <property type="match status" value="1"/>
</dbReference>
<dbReference type="RefSeq" id="WP_044427301.1">
    <property type="nucleotide sequence ID" value="NZ_BJYZ01000006.1"/>
</dbReference>
<dbReference type="InterPro" id="IPR004821">
    <property type="entry name" value="Cyt_trans-like"/>
</dbReference>
<evidence type="ECO:0000256" key="12">
    <source>
        <dbReference type="ARBA" id="ARBA00055042"/>
    </source>
</evidence>
<gene>
    <name evidence="13 14" type="primary">panC</name>
    <name evidence="14" type="ORF">SAE02_16910</name>
</gene>